<evidence type="ECO:0000313" key="3">
    <source>
        <dbReference type="Proteomes" id="UP000078148"/>
    </source>
</evidence>
<proteinExistence type="predicted"/>
<dbReference type="Proteomes" id="UP000078148">
    <property type="component" value="Chromosome"/>
</dbReference>
<evidence type="ECO:0008006" key="4">
    <source>
        <dbReference type="Google" id="ProtNLM"/>
    </source>
</evidence>
<keyword evidence="1" id="KW-0812">Transmembrane</keyword>
<reference evidence="3" key="1">
    <citation type="submission" date="2015-10" db="EMBL/GenBank/DDBJ databases">
        <title>Genome of Paenibacillus bovis sp. nov.</title>
        <authorList>
            <person name="Wu Z."/>
            <person name="Gao C."/>
            <person name="Liu Z."/>
            <person name="Zheng H."/>
        </authorList>
    </citation>
    <scope>NUCLEOTIDE SEQUENCE [LARGE SCALE GENOMIC DNA]</scope>
    <source>
        <strain evidence="3">BD3526</strain>
    </source>
</reference>
<protein>
    <recommendedName>
        <fullName evidence="4">Lantibiotic ABC transporter permease</fullName>
    </recommendedName>
</protein>
<dbReference type="RefSeq" id="WP_060531425.1">
    <property type="nucleotide sequence ID" value="NZ_CP013023.1"/>
</dbReference>
<organism evidence="2 3">
    <name type="scientific">Paenibacillus bovis</name>
    <dbReference type="NCBI Taxonomy" id="1616788"/>
    <lineage>
        <taxon>Bacteria</taxon>
        <taxon>Bacillati</taxon>
        <taxon>Bacillota</taxon>
        <taxon>Bacilli</taxon>
        <taxon>Bacillales</taxon>
        <taxon>Paenibacillaceae</taxon>
        <taxon>Paenibacillus</taxon>
    </lineage>
</organism>
<feature type="transmembrane region" description="Helical" evidence="1">
    <location>
        <begin position="20"/>
        <end position="38"/>
    </location>
</feature>
<name>A0A172ZCE7_9BACL</name>
<dbReference type="OrthoDB" id="1701852at2"/>
<reference evidence="2 3" key="2">
    <citation type="journal article" date="2016" name="Int. J. Syst. Evol. Microbiol.">
        <title>Paenibacillus bovis sp. nov., isolated from raw yak (Bos grunniens) milk.</title>
        <authorList>
            <person name="Gao C."/>
            <person name="Han J."/>
            <person name="Liu Z."/>
            <person name="Xu X."/>
            <person name="Hang F."/>
            <person name="Wu Z."/>
        </authorList>
    </citation>
    <scope>NUCLEOTIDE SEQUENCE [LARGE SCALE GENOMIC DNA]</scope>
    <source>
        <strain evidence="2 3">BD3526</strain>
    </source>
</reference>
<dbReference type="AlphaFoldDB" id="A0A172ZCE7"/>
<sequence>MWQGIRSEWVKYRRTAIPWILWLTPCAIAGIILMYGYPLRNGSNKWIYLNLFDTVGDIWYGALIVLIWGLIAGLAAHLDIQAERWRALRSHAIAPWRLYMSKLLVLIIQTLLSTVWLLILLHICMGLLYIPFSLTDSLALCGAILIGWIASLPILAASLWLAVKFDWPVAVGFGSVGILIAAIIGTTHIGNGMWIALPWTWAVRAAYSAYFAMEHSLPGEDAVQTLQMVLPAAACSLLLLAVLAAFWFQRREAG</sequence>
<dbReference type="KEGG" id="pbv:AR543_02120"/>
<dbReference type="EMBL" id="CP013023">
    <property type="protein sequence ID" value="ANF94947.1"/>
    <property type="molecule type" value="Genomic_DNA"/>
</dbReference>
<accession>A0A172ZCE7</accession>
<evidence type="ECO:0000313" key="2">
    <source>
        <dbReference type="EMBL" id="ANF94947.1"/>
    </source>
</evidence>
<feature type="transmembrane region" description="Helical" evidence="1">
    <location>
        <begin position="169"/>
        <end position="189"/>
    </location>
</feature>
<dbReference type="InterPro" id="IPR021205">
    <property type="entry name" value="Lanti_perm_SpaE/MutE/EpiE-like"/>
</dbReference>
<dbReference type="STRING" id="1616788.AR543_02120"/>
<dbReference type="Pfam" id="PF12730">
    <property type="entry name" value="ABC2_membrane_4"/>
    <property type="match status" value="1"/>
</dbReference>
<feature type="transmembrane region" description="Helical" evidence="1">
    <location>
        <begin position="137"/>
        <end position="162"/>
    </location>
</feature>
<dbReference type="CDD" id="cd21807">
    <property type="entry name" value="ABC-2_lan_permease_MutE_EpiE-like"/>
    <property type="match status" value="1"/>
</dbReference>
<feature type="transmembrane region" description="Helical" evidence="1">
    <location>
        <begin position="228"/>
        <end position="248"/>
    </location>
</feature>
<feature type="transmembrane region" description="Helical" evidence="1">
    <location>
        <begin position="103"/>
        <end position="131"/>
    </location>
</feature>
<keyword evidence="3" id="KW-1185">Reference proteome</keyword>
<keyword evidence="1" id="KW-0472">Membrane</keyword>
<evidence type="ECO:0000256" key="1">
    <source>
        <dbReference type="SAM" id="Phobius"/>
    </source>
</evidence>
<feature type="transmembrane region" description="Helical" evidence="1">
    <location>
        <begin position="58"/>
        <end position="82"/>
    </location>
</feature>
<keyword evidence="1" id="KW-1133">Transmembrane helix</keyword>
<gene>
    <name evidence="2" type="ORF">AR543_02120</name>
</gene>